<dbReference type="PANTHER" id="PTHR33116">
    <property type="entry name" value="REVERSE TRANSCRIPTASE ZINC-BINDING DOMAIN-CONTAINING PROTEIN-RELATED-RELATED"/>
    <property type="match status" value="1"/>
</dbReference>
<dbReference type="AlphaFoldDB" id="A0A6P6AM17"/>
<dbReference type="OrthoDB" id="994369at2759"/>
<reference evidence="2" key="1">
    <citation type="submission" date="2025-08" db="UniProtKB">
        <authorList>
            <consortium name="RefSeq"/>
        </authorList>
    </citation>
    <scope>IDENTIFICATION</scope>
    <source>
        <tissue evidence="2">Fruit stalk</tissue>
    </source>
</reference>
<evidence type="ECO:0000313" key="1">
    <source>
        <dbReference type="Proteomes" id="UP000515121"/>
    </source>
</evidence>
<keyword evidence="1" id="KW-1185">Reference proteome</keyword>
<evidence type="ECO:0000313" key="2">
    <source>
        <dbReference type="RefSeq" id="XP_022765899.1"/>
    </source>
</evidence>
<dbReference type="KEGG" id="dzi:111310750"/>
<dbReference type="Proteomes" id="UP000515121">
    <property type="component" value="Unplaced"/>
</dbReference>
<organism evidence="1 2">
    <name type="scientific">Durio zibethinus</name>
    <name type="common">Durian</name>
    <dbReference type="NCBI Taxonomy" id="66656"/>
    <lineage>
        <taxon>Eukaryota</taxon>
        <taxon>Viridiplantae</taxon>
        <taxon>Streptophyta</taxon>
        <taxon>Embryophyta</taxon>
        <taxon>Tracheophyta</taxon>
        <taxon>Spermatophyta</taxon>
        <taxon>Magnoliopsida</taxon>
        <taxon>eudicotyledons</taxon>
        <taxon>Gunneridae</taxon>
        <taxon>Pentapetalae</taxon>
        <taxon>rosids</taxon>
        <taxon>malvids</taxon>
        <taxon>Malvales</taxon>
        <taxon>Malvaceae</taxon>
        <taxon>Helicteroideae</taxon>
        <taxon>Durio</taxon>
    </lineage>
</organism>
<dbReference type="GeneID" id="111310750"/>
<sequence length="284" mass="32211">MGVGLPFGKLSQEDVELLEAPFEMDELKEVIWEGESSKAPVPVGYNFNFYRKAWNFIREELMQFLANFHSNVKLEKGLNSSFITLIPKVENLIGLKEYRPISLLALIAGRQIMDGILLANEVIHSLASGKVDQVDKITCVNVRVLVLVNGSPMGEFEMQRINFSKSVLYATKAKRIRVESLASMLDCKYSNLPFLYLGISAPAGVIKKNDQLRRNFSWGRGVNQTKIAKVSWSLVCEPKKFGGLSIRNLVVKNEALLAKWWWRFAYEPTSLWRRVAKYGTGSRD</sequence>
<dbReference type="RefSeq" id="XP_022765899.1">
    <property type="nucleotide sequence ID" value="XM_022910164.1"/>
</dbReference>
<accession>A0A6P6AM17</accession>
<gene>
    <name evidence="2" type="primary">LOC111310750</name>
</gene>
<proteinExistence type="predicted"/>
<name>A0A6P6AM17_DURZI</name>
<protein>
    <submittedName>
        <fullName evidence="2">Uncharacterized protein LOC111310750</fullName>
    </submittedName>
</protein>
<dbReference type="PANTHER" id="PTHR33116:SF78">
    <property type="entry name" value="OS12G0587133 PROTEIN"/>
    <property type="match status" value="1"/>
</dbReference>